<evidence type="ECO:0000256" key="1">
    <source>
        <dbReference type="SAM" id="MobiDB-lite"/>
    </source>
</evidence>
<gene>
    <name evidence="2" type="ORF">I553_4068</name>
</gene>
<dbReference type="AlphaFoldDB" id="X7Z014"/>
<proteinExistence type="predicted"/>
<evidence type="ECO:0000313" key="2">
    <source>
        <dbReference type="EMBL" id="EUA12674.1"/>
    </source>
</evidence>
<comment type="caution">
    <text evidence="2">The sequence shown here is derived from an EMBL/GenBank/DDBJ whole genome shotgun (WGS) entry which is preliminary data.</text>
</comment>
<dbReference type="EMBL" id="JAOB01000083">
    <property type="protein sequence ID" value="EUA12674.1"/>
    <property type="molecule type" value="Genomic_DNA"/>
</dbReference>
<feature type="non-terminal residue" evidence="2">
    <location>
        <position position="142"/>
    </location>
</feature>
<accession>X7Z014</accession>
<organism evidence="2">
    <name type="scientific">Mycobacterium xenopi 4042</name>
    <dbReference type="NCBI Taxonomy" id="1299334"/>
    <lineage>
        <taxon>Bacteria</taxon>
        <taxon>Bacillati</taxon>
        <taxon>Actinomycetota</taxon>
        <taxon>Actinomycetes</taxon>
        <taxon>Mycobacteriales</taxon>
        <taxon>Mycobacteriaceae</taxon>
        <taxon>Mycobacterium</taxon>
    </lineage>
</organism>
<protein>
    <submittedName>
        <fullName evidence="2">Uncharacterized protein</fullName>
    </submittedName>
</protein>
<reference evidence="2" key="1">
    <citation type="submission" date="2014-01" db="EMBL/GenBank/DDBJ databases">
        <authorList>
            <person name="Brown-Elliot B."/>
            <person name="Wallace R."/>
            <person name="Lenaerts A."/>
            <person name="Ordway D."/>
            <person name="DeGroote M.A."/>
            <person name="Parker T."/>
            <person name="Sizemore C."/>
            <person name="Tallon L.J."/>
            <person name="Sadzewicz L.K."/>
            <person name="Sengamalay N."/>
            <person name="Fraser C.M."/>
            <person name="Hine E."/>
            <person name="Shefchek K.A."/>
            <person name="Das S.P."/>
            <person name="Tettelin H."/>
        </authorList>
    </citation>
    <scope>NUCLEOTIDE SEQUENCE [LARGE SCALE GENOMIC DNA]</scope>
    <source>
        <strain evidence="2">4042</strain>
    </source>
</reference>
<feature type="region of interest" description="Disordered" evidence="1">
    <location>
        <begin position="66"/>
        <end position="99"/>
    </location>
</feature>
<name>X7Z014_MYCXE</name>
<sequence>MRWSIAQRWAAQRGGQCHDQQGQVTPTNATLQAKVGAPITFDVTSDAADELHVHSVPDHKFAVAAGRTKSSYSSRRPGQCRGRAASSGPHHRHHPSAPVTAASAADVLAHGLAARVICRCPTPMRWSVRPALTFTFALVAFA</sequence>